<reference evidence="3 4" key="1">
    <citation type="submission" date="2018-08" db="EMBL/GenBank/DDBJ databases">
        <title>Isolation, diversity and antifungal activity of Actinobacteria from wheat.</title>
        <authorList>
            <person name="Han C."/>
        </authorList>
    </citation>
    <scope>NUCLEOTIDE SEQUENCE [LARGE SCALE GENOMIC DNA]</scope>
    <source>
        <strain evidence="3 4">NEAU-YY421</strain>
    </source>
</reference>
<dbReference type="Gene3D" id="3.40.50.1820">
    <property type="entry name" value="alpha/beta hydrolase"/>
    <property type="match status" value="1"/>
</dbReference>
<comment type="caution">
    <text evidence="3">The sequence shown here is derived from an EMBL/GenBank/DDBJ whole genome shotgun (WGS) entry which is preliminary data.</text>
</comment>
<dbReference type="AlphaFoldDB" id="A0A372M2T2"/>
<dbReference type="PANTHER" id="PTHR45527:SF1">
    <property type="entry name" value="FATTY ACID SYNTHASE"/>
    <property type="match status" value="1"/>
</dbReference>
<feature type="compositionally biased region" description="Low complexity" evidence="1">
    <location>
        <begin position="65"/>
        <end position="77"/>
    </location>
</feature>
<evidence type="ECO:0000313" key="3">
    <source>
        <dbReference type="EMBL" id="RFU85226.1"/>
    </source>
</evidence>
<gene>
    <name evidence="3" type="ORF">DY218_18605</name>
</gene>
<feature type="domain" description="Carrier" evidence="2">
    <location>
        <begin position="1"/>
        <end position="60"/>
    </location>
</feature>
<dbReference type="GO" id="GO:0043041">
    <property type="term" value="P:amino acid activation for nonribosomal peptide biosynthetic process"/>
    <property type="evidence" value="ECO:0007669"/>
    <property type="project" value="TreeGrafter"/>
</dbReference>
<proteinExistence type="predicted"/>
<evidence type="ECO:0000256" key="1">
    <source>
        <dbReference type="SAM" id="MobiDB-lite"/>
    </source>
</evidence>
<accession>A0A372M2T2</accession>
<evidence type="ECO:0000259" key="2">
    <source>
        <dbReference type="PROSITE" id="PS50075"/>
    </source>
</evidence>
<dbReference type="Proteomes" id="UP000263094">
    <property type="component" value="Unassembled WGS sequence"/>
</dbReference>
<dbReference type="InterPro" id="IPR029058">
    <property type="entry name" value="AB_hydrolase_fold"/>
</dbReference>
<dbReference type="EMBL" id="QUAK01000100">
    <property type="protein sequence ID" value="RFU85226.1"/>
    <property type="molecule type" value="Genomic_DNA"/>
</dbReference>
<keyword evidence="4" id="KW-1185">Reference proteome</keyword>
<evidence type="ECO:0000313" key="4">
    <source>
        <dbReference type="Proteomes" id="UP000263094"/>
    </source>
</evidence>
<dbReference type="GO" id="GO:0005737">
    <property type="term" value="C:cytoplasm"/>
    <property type="evidence" value="ECO:0007669"/>
    <property type="project" value="TreeGrafter"/>
</dbReference>
<dbReference type="InterPro" id="IPR036736">
    <property type="entry name" value="ACP-like_sf"/>
</dbReference>
<dbReference type="Pfam" id="PF00550">
    <property type="entry name" value="PP-binding"/>
    <property type="match status" value="1"/>
</dbReference>
<dbReference type="SUPFAM" id="SSF47336">
    <property type="entry name" value="ACP-like"/>
    <property type="match status" value="1"/>
</dbReference>
<dbReference type="GO" id="GO:0044550">
    <property type="term" value="P:secondary metabolite biosynthetic process"/>
    <property type="evidence" value="ECO:0007669"/>
    <property type="project" value="TreeGrafter"/>
</dbReference>
<name>A0A372M2T2_9ACTN</name>
<dbReference type="OrthoDB" id="4237505at2"/>
<feature type="region of interest" description="Disordered" evidence="1">
    <location>
        <begin position="60"/>
        <end position="87"/>
    </location>
</feature>
<dbReference type="PANTHER" id="PTHR45527">
    <property type="entry name" value="NONRIBOSOMAL PEPTIDE SYNTHETASE"/>
    <property type="match status" value="1"/>
</dbReference>
<dbReference type="RefSeq" id="WP_147336152.1">
    <property type="nucleotide sequence ID" value="NZ_QUAK01000100.1"/>
</dbReference>
<organism evidence="3 4">
    <name type="scientific">Streptomyces triticagri</name>
    <dbReference type="NCBI Taxonomy" id="2293568"/>
    <lineage>
        <taxon>Bacteria</taxon>
        <taxon>Bacillati</taxon>
        <taxon>Actinomycetota</taxon>
        <taxon>Actinomycetes</taxon>
        <taxon>Kitasatosporales</taxon>
        <taxon>Streptomycetaceae</taxon>
        <taxon>Streptomyces</taxon>
    </lineage>
</organism>
<dbReference type="InterPro" id="IPR009081">
    <property type="entry name" value="PP-bd_ACP"/>
</dbReference>
<sequence length="87" mass="9003">DILHTPNPSIHTNFYDLGGDSLRAIQVFQRLEEVGAAVPLETLLGHHTIADLAELLGGDTDEAAPDAAASDELAPDAVPESTSASVA</sequence>
<dbReference type="PROSITE" id="PS50075">
    <property type="entry name" value="CARRIER"/>
    <property type="match status" value="1"/>
</dbReference>
<protein>
    <submittedName>
        <fullName evidence="3">Acyl carrier protein</fullName>
    </submittedName>
</protein>
<dbReference type="GO" id="GO:0031177">
    <property type="term" value="F:phosphopantetheine binding"/>
    <property type="evidence" value="ECO:0007669"/>
    <property type="project" value="TreeGrafter"/>
</dbReference>
<feature type="non-terminal residue" evidence="3">
    <location>
        <position position="1"/>
    </location>
</feature>